<dbReference type="STRING" id="886293.Sinac_6504"/>
<dbReference type="RefSeq" id="WP_015249663.1">
    <property type="nucleotide sequence ID" value="NC_019892.1"/>
</dbReference>
<dbReference type="HOGENOM" id="CLU_1446747_0_0_0"/>
<evidence type="ECO:0000256" key="1">
    <source>
        <dbReference type="SAM" id="Phobius"/>
    </source>
</evidence>
<organism evidence="2 3">
    <name type="scientific">Singulisphaera acidiphila (strain ATCC BAA-1392 / DSM 18658 / VKM B-2454 / MOB10)</name>
    <dbReference type="NCBI Taxonomy" id="886293"/>
    <lineage>
        <taxon>Bacteria</taxon>
        <taxon>Pseudomonadati</taxon>
        <taxon>Planctomycetota</taxon>
        <taxon>Planctomycetia</taxon>
        <taxon>Isosphaerales</taxon>
        <taxon>Isosphaeraceae</taxon>
        <taxon>Singulisphaera</taxon>
    </lineage>
</organism>
<dbReference type="Proteomes" id="UP000010798">
    <property type="component" value="Chromosome"/>
</dbReference>
<dbReference type="KEGG" id="saci:Sinac_6504"/>
<keyword evidence="1" id="KW-1133">Transmembrane helix</keyword>
<keyword evidence="3" id="KW-1185">Reference proteome</keyword>
<dbReference type="AlphaFoldDB" id="L0DP36"/>
<evidence type="ECO:0000313" key="2">
    <source>
        <dbReference type="EMBL" id="AGA30580.1"/>
    </source>
</evidence>
<protein>
    <submittedName>
        <fullName evidence="2">Uncharacterized protein</fullName>
    </submittedName>
</protein>
<dbReference type="EMBL" id="CP003364">
    <property type="protein sequence ID" value="AGA30580.1"/>
    <property type="molecule type" value="Genomic_DNA"/>
</dbReference>
<keyword evidence="1" id="KW-0472">Membrane</keyword>
<accession>L0DP36</accession>
<evidence type="ECO:0000313" key="3">
    <source>
        <dbReference type="Proteomes" id="UP000010798"/>
    </source>
</evidence>
<gene>
    <name evidence="2" type="ordered locus">Sinac_6504</name>
</gene>
<keyword evidence="1" id="KW-0812">Transmembrane</keyword>
<sequence>MSQSTTPISRLKVSFENILRSPFQLRVVVGVILLGTWYFGLYQPMVTQTLTMTQELGTERKRLELATTIEDLRLLTRRFQEKVNQSSDQNEVVQYLMGGIRQRPIKLVSLVPKSTSELGVYKLVQVAISVEGSYTNMEALMRWIEADPHLFRIEQFEFELARTQSVSDQQDEDGLYSLSLIVVGIFG</sequence>
<name>L0DP36_SINAD</name>
<feature type="transmembrane region" description="Helical" evidence="1">
    <location>
        <begin position="23"/>
        <end position="42"/>
    </location>
</feature>
<reference evidence="2 3" key="1">
    <citation type="submission" date="2012-02" db="EMBL/GenBank/DDBJ databases">
        <title>Complete sequence of chromosome of Singulisphaera acidiphila DSM 18658.</title>
        <authorList>
            <consortium name="US DOE Joint Genome Institute (JGI-PGF)"/>
            <person name="Lucas S."/>
            <person name="Copeland A."/>
            <person name="Lapidus A."/>
            <person name="Glavina del Rio T."/>
            <person name="Dalin E."/>
            <person name="Tice H."/>
            <person name="Bruce D."/>
            <person name="Goodwin L."/>
            <person name="Pitluck S."/>
            <person name="Peters L."/>
            <person name="Ovchinnikova G."/>
            <person name="Chertkov O."/>
            <person name="Kyrpides N."/>
            <person name="Mavromatis K."/>
            <person name="Ivanova N."/>
            <person name="Brettin T."/>
            <person name="Detter J.C."/>
            <person name="Han C."/>
            <person name="Larimer F."/>
            <person name="Land M."/>
            <person name="Hauser L."/>
            <person name="Markowitz V."/>
            <person name="Cheng J.-F."/>
            <person name="Hugenholtz P."/>
            <person name="Woyke T."/>
            <person name="Wu D."/>
            <person name="Tindall B."/>
            <person name="Pomrenke H."/>
            <person name="Brambilla E."/>
            <person name="Klenk H.-P."/>
            <person name="Eisen J.A."/>
        </authorList>
    </citation>
    <scope>NUCLEOTIDE SEQUENCE [LARGE SCALE GENOMIC DNA]</scope>
    <source>
        <strain evidence="3">ATCC BAA-1392 / DSM 18658 / VKM B-2454 / MOB10</strain>
    </source>
</reference>
<proteinExistence type="predicted"/>
<dbReference type="OrthoDB" id="278811at2"/>